<comment type="similarity">
    <text evidence="1">Belongs to the SMP-30/CGR1 family.</text>
</comment>
<comment type="cofactor">
    <cofactor evidence="3">
        <name>Zn(2+)</name>
        <dbReference type="ChEBI" id="CHEBI:29105"/>
    </cofactor>
    <text evidence="3">Binds 1 divalent metal cation per subunit.</text>
</comment>
<feature type="binding site" evidence="3">
    <location>
        <position position="103"/>
    </location>
    <ligand>
        <name>substrate</name>
    </ligand>
</feature>
<evidence type="ECO:0000256" key="1">
    <source>
        <dbReference type="ARBA" id="ARBA00008853"/>
    </source>
</evidence>
<feature type="binding site" evidence="3">
    <location>
        <position position="18"/>
    </location>
    <ligand>
        <name>a divalent metal cation</name>
        <dbReference type="ChEBI" id="CHEBI:60240"/>
    </ligand>
</feature>
<feature type="binding site" evidence="3">
    <location>
        <position position="148"/>
    </location>
    <ligand>
        <name>a divalent metal cation</name>
        <dbReference type="ChEBI" id="CHEBI:60240"/>
    </ligand>
</feature>
<dbReference type="InterPro" id="IPR013658">
    <property type="entry name" value="SGL"/>
</dbReference>
<evidence type="ECO:0000313" key="6">
    <source>
        <dbReference type="Proteomes" id="UP000254701"/>
    </source>
</evidence>
<dbReference type="GO" id="GO:0019853">
    <property type="term" value="P:L-ascorbic acid biosynthetic process"/>
    <property type="evidence" value="ECO:0007669"/>
    <property type="project" value="TreeGrafter"/>
</dbReference>
<feature type="binding site" evidence="3">
    <location>
        <position position="101"/>
    </location>
    <ligand>
        <name>substrate</name>
    </ligand>
</feature>
<reference evidence="5 6" key="1">
    <citation type="submission" date="2018-06" db="EMBL/GenBank/DDBJ databases">
        <authorList>
            <consortium name="Pathogen Informatics"/>
            <person name="Doyle S."/>
        </authorList>
    </citation>
    <scope>NUCLEOTIDE SEQUENCE [LARGE SCALE GENOMIC DNA]</scope>
    <source>
        <strain evidence="5 6">NCTC10684</strain>
    </source>
</reference>
<proteinExistence type="inferred from homology"/>
<dbReference type="PANTHER" id="PTHR10907:SF47">
    <property type="entry name" value="REGUCALCIN"/>
    <property type="match status" value="1"/>
</dbReference>
<organism evidence="5 6">
    <name type="scientific">Aminobacter aminovorans</name>
    <name type="common">Chelatobacter heintzii</name>
    <dbReference type="NCBI Taxonomy" id="83263"/>
    <lineage>
        <taxon>Bacteria</taxon>
        <taxon>Pseudomonadati</taxon>
        <taxon>Pseudomonadota</taxon>
        <taxon>Alphaproteobacteria</taxon>
        <taxon>Hyphomicrobiales</taxon>
        <taxon>Phyllobacteriaceae</taxon>
        <taxon>Aminobacter</taxon>
    </lineage>
</organism>
<gene>
    <name evidence="5" type="ORF">NCTC10684_04970</name>
</gene>
<dbReference type="RefSeq" id="WP_115734012.1">
    <property type="nucleotide sequence ID" value="NZ_BAAAVY010000001.1"/>
</dbReference>
<dbReference type="PANTHER" id="PTHR10907">
    <property type="entry name" value="REGUCALCIN"/>
    <property type="match status" value="1"/>
</dbReference>
<dbReference type="GO" id="GO:0005509">
    <property type="term" value="F:calcium ion binding"/>
    <property type="evidence" value="ECO:0007669"/>
    <property type="project" value="TreeGrafter"/>
</dbReference>
<evidence type="ECO:0000256" key="3">
    <source>
        <dbReference type="PIRSR" id="PIRSR605511-2"/>
    </source>
</evidence>
<protein>
    <submittedName>
        <fullName evidence="5">Gluconolactonase</fullName>
    </submittedName>
</protein>
<dbReference type="OrthoDB" id="2633250at2"/>
<feature type="domain" description="SMP-30/Gluconolactonase/LRE-like region" evidence="4">
    <location>
        <begin position="16"/>
        <end position="256"/>
    </location>
</feature>
<name>A0A381IKS2_AMIAI</name>
<dbReference type="InterPro" id="IPR005511">
    <property type="entry name" value="SMP-30"/>
</dbReference>
<dbReference type="AlphaFoldDB" id="A0A381IKS2"/>
<dbReference type="PRINTS" id="PR01790">
    <property type="entry name" value="SMP30FAMILY"/>
</dbReference>
<sequence length="291" mass="31271">MPADLVSVLSDHACELGEGPSYDPVSDTLYWFDIVNGLLLEKRFGEDRTTTTQLGEMASAQAIIDGERQLILTETGLHVRDRPSGRLVLHTSVEATNAATRSNDARVHPCGALWFGTMGKQAETGAGSVYWFFRGELRRLYGGISIPNSIAFSPDGTIAYYADTAVGRIMRVACDARTGLPEGEPKVFAESQSTGSFDGSVVDADGTLWNARWGEGNLVAYAPDGELVRSVPLPVSQPSCPAFLGKDADRLAVTSAWIGLSDDAHRAEPDAGRTFLVDLPVKGRLEPDVLI</sequence>
<keyword evidence="3" id="KW-0862">Zinc</keyword>
<dbReference type="EMBL" id="UFSM01000002">
    <property type="protein sequence ID" value="SUY28079.1"/>
    <property type="molecule type" value="Genomic_DNA"/>
</dbReference>
<evidence type="ECO:0000256" key="2">
    <source>
        <dbReference type="PIRSR" id="PIRSR605511-1"/>
    </source>
</evidence>
<keyword evidence="3" id="KW-0479">Metal-binding</keyword>
<accession>A0A381IKS2</accession>
<evidence type="ECO:0000259" key="4">
    <source>
        <dbReference type="Pfam" id="PF08450"/>
    </source>
</evidence>
<dbReference type="InterPro" id="IPR011042">
    <property type="entry name" value="6-blade_b-propeller_TolB-like"/>
</dbReference>
<evidence type="ECO:0000313" key="5">
    <source>
        <dbReference type="EMBL" id="SUY28079.1"/>
    </source>
</evidence>
<feature type="active site" description="Proton donor/acceptor" evidence="2">
    <location>
        <position position="198"/>
    </location>
</feature>
<dbReference type="SUPFAM" id="SSF63829">
    <property type="entry name" value="Calcium-dependent phosphotriesterase"/>
    <property type="match status" value="1"/>
</dbReference>
<dbReference type="Proteomes" id="UP000254701">
    <property type="component" value="Unassembled WGS sequence"/>
</dbReference>
<dbReference type="Pfam" id="PF08450">
    <property type="entry name" value="SGL"/>
    <property type="match status" value="1"/>
</dbReference>
<dbReference type="GO" id="GO:0004341">
    <property type="term" value="F:gluconolactonase activity"/>
    <property type="evidence" value="ECO:0007669"/>
    <property type="project" value="TreeGrafter"/>
</dbReference>
<feature type="binding site" evidence="3">
    <location>
        <position position="198"/>
    </location>
    <ligand>
        <name>a divalent metal cation</name>
        <dbReference type="ChEBI" id="CHEBI:60240"/>
    </ligand>
</feature>
<dbReference type="Gene3D" id="2.120.10.30">
    <property type="entry name" value="TolB, C-terminal domain"/>
    <property type="match status" value="1"/>
</dbReference>